<protein>
    <submittedName>
        <fullName evidence="1">13820_t:CDS:1</fullName>
    </submittedName>
</protein>
<dbReference type="InterPro" id="IPR051320">
    <property type="entry name" value="Viral_Replic_Matur_Polypro"/>
</dbReference>
<dbReference type="Proteomes" id="UP000789396">
    <property type="component" value="Unassembled WGS sequence"/>
</dbReference>
<dbReference type="EMBL" id="CAJVPZ010081924">
    <property type="protein sequence ID" value="CAG8808869.1"/>
    <property type="molecule type" value="Genomic_DNA"/>
</dbReference>
<name>A0A9N9K535_9GLOM</name>
<sequence>DKLDKLPPPKNITQLRAFLELVSYYRRFIKGFSKKAGPLLKLLKKDEDFK</sequence>
<dbReference type="SUPFAM" id="SSF56672">
    <property type="entry name" value="DNA/RNA polymerases"/>
    <property type="match status" value="1"/>
</dbReference>
<dbReference type="InterPro" id="IPR043502">
    <property type="entry name" value="DNA/RNA_pol_sf"/>
</dbReference>
<evidence type="ECO:0000313" key="2">
    <source>
        <dbReference type="Proteomes" id="UP000789396"/>
    </source>
</evidence>
<feature type="non-terminal residue" evidence="1">
    <location>
        <position position="1"/>
    </location>
</feature>
<accession>A0A9N9K535</accession>
<comment type="caution">
    <text evidence="1">The sequence shown here is derived from an EMBL/GenBank/DDBJ whole genome shotgun (WGS) entry which is preliminary data.</text>
</comment>
<dbReference type="InterPro" id="IPR043128">
    <property type="entry name" value="Rev_trsase/Diguanyl_cyclase"/>
</dbReference>
<dbReference type="AlphaFoldDB" id="A0A9N9K535"/>
<dbReference type="OrthoDB" id="5593162at2759"/>
<organism evidence="1 2">
    <name type="scientific">Racocetra fulgida</name>
    <dbReference type="NCBI Taxonomy" id="60492"/>
    <lineage>
        <taxon>Eukaryota</taxon>
        <taxon>Fungi</taxon>
        <taxon>Fungi incertae sedis</taxon>
        <taxon>Mucoromycota</taxon>
        <taxon>Glomeromycotina</taxon>
        <taxon>Glomeromycetes</taxon>
        <taxon>Diversisporales</taxon>
        <taxon>Gigasporaceae</taxon>
        <taxon>Racocetra</taxon>
    </lineage>
</organism>
<proteinExistence type="predicted"/>
<gene>
    <name evidence="1" type="ORF">RFULGI_LOCUS18526</name>
</gene>
<reference evidence="1" key="1">
    <citation type="submission" date="2021-06" db="EMBL/GenBank/DDBJ databases">
        <authorList>
            <person name="Kallberg Y."/>
            <person name="Tangrot J."/>
            <person name="Rosling A."/>
        </authorList>
    </citation>
    <scope>NUCLEOTIDE SEQUENCE</scope>
    <source>
        <strain evidence="1">IN212</strain>
    </source>
</reference>
<keyword evidence="2" id="KW-1185">Reference proteome</keyword>
<dbReference type="PANTHER" id="PTHR33064:SF37">
    <property type="entry name" value="RIBONUCLEASE H"/>
    <property type="match status" value="1"/>
</dbReference>
<dbReference type="Gene3D" id="3.30.70.270">
    <property type="match status" value="1"/>
</dbReference>
<evidence type="ECO:0000313" key="1">
    <source>
        <dbReference type="EMBL" id="CAG8808869.1"/>
    </source>
</evidence>
<dbReference type="PANTHER" id="PTHR33064">
    <property type="entry name" value="POL PROTEIN"/>
    <property type="match status" value="1"/>
</dbReference>